<evidence type="ECO:0000256" key="5">
    <source>
        <dbReference type="ARBA" id="ARBA00023284"/>
    </source>
</evidence>
<evidence type="ECO:0000256" key="6">
    <source>
        <dbReference type="SAM" id="MobiDB-lite"/>
    </source>
</evidence>
<sequence>MLPVSRRLLPVTGALFRAAAATPRFHFSSTPSFVANPTLARGRAFATTSTTEGSDPVRTSPARPPTLEENASRFIISYLFRISLPKSKVEPTEDVQDKINKLVHDNRVVLFMKGSPAAPKCGFSKAVCAVLSAEGLNDFTYVDVLKSDAVREGIKKYSDWPTIPQLYVDGEFLGGYDIISSMYREGELKEMIADKGLKGSKEE</sequence>
<keyword evidence="5" id="KW-0676">Redox-active center</keyword>
<dbReference type="Proteomes" id="UP000541610">
    <property type="component" value="Unassembled WGS sequence"/>
</dbReference>
<dbReference type="PANTHER" id="PTHR10293">
    <property type="entry name" value="GLUTAREDOXIN FAMILY MEMBER"/>
    <property type="match status" value="1"/>
</dbReference>
<proteinExistence type="predicted"/>
<evidence type="ECO:0000256" key="4">
    <source>
        <dbReference type="ARBA" id="ARBA00023014"/>
    </source>
</evidence>
<dbReference type="InterPro" id="IPR004480">
    <property type="entry name" value="Monothiol_GRX-rel"/>
</dbReference>
<gene>
    <name evidence="8" type="ORF">FOZ60_015746</name>
</gene>
<evidence type="ECO:0000256" key="2">
    <source>
        <dbReference type="ARBA" id="ARBA00022723"/>
    </source>
</evidence>
<keyword evidence="3" id="KW-0408">Iron</keyword>
<comment type="caution">
    <text evidence="8">The sequence shown here is derived from an EMBL/GenBank/DDBJ whole genome shotgun (WGS) entry which is preliminary data.</text>
</comment>
<reference evidence="8 9" key="1">
    <citation type="submission" date="2020-04" db="EMBL/GenBank/DDBJ databases">
        <title>Perkinsus olseni comparative genomics.</title>
        <authorList>
            <person name="Bogema D.R."/>
        </authorList>
    </citation>
    <scope>NUCLEOTIDE SEQUENCE [LARGE SCALE GENOMIC DNA]</scope>
    <source>
        <strain evidence="8">00978-12</strain>
    </source>
</reference>
<dbReference type="CDD" id="cd03028">
    <property type="entry name" value="GRX_PICOT_like"/>
    <property type="match status" value="1"/>
</dbReference>
<dbReference type="FunFam" id="3.40.30.10:FF:000005">
    <property type="entry name" value="Glutaredoxin 5"/>
    <property type="match status" value="1"/>
</dbReference>
<feature type="domain" description="Glutaredoxin" evidence="7">
    <location>
        <begin position="108"/>
        <end position="172"/>
    </location>
</feature>
<dbReference type="GO" id="GO:0051537">
    <property type="term" value="F:2 iron, 2 sulfur cluster binding"/>
    <property type="evidence" value="ECO:0007669"/>
    <property type="project" value="UniProtKB-KW"/>
</dbReference>
<dbReference type="Pfam" id="PF00462">
    <property type="entry name" value="Glutaredoxin"/>
    <property type="match status" value="1"/>
</dbReference>
<keyword evidence="1" id="KW-0001">2Fe-2S</keyword>
<dbReference type="InterPro" id="IPR002109">
    <property type="entry name" value="Glutaredoxin"/>
</dbReference>
<dbReference type="PANTHER" id="PTHR10293:SF16">
    <property type="entry name" value="GLUTAREDOXIN-RELATED PROTEIN 5, MITOCHONDRIAL"/>
    <property type="match status" value="1"/>
</dbReference>
<dbReference type="InterPro" id="IPR033658">
    <property type="entry name" value="GRX_PICOT-like"/>
</dbReference>
<dbReference type="InterPro" id="IPR036249">
    <property type="entry name" value="Thioredoxin-like_sf"/>
</dbReference>
<name>A0A7J6P6H0_PEROL</name>
<dbReference type="EMBL" id="JABANP010000080">
    <property type="protein sequence ID" value="KAF4691340.1"/>
    <property type="molecule type" value="Genomic_DNA"/>
</dbReference>
<dbReference type="GO" id="GO:0005739">
    <property type="term" value="C:mitochondrion"/>
    <property type="evidence" value="ECO:0007669"/>
    <property type="project" value="UniProtKB-ARBA"/>
</dbReference>
<feature type="region of interest" description="Disordered" evidence="6">
    <location>
        <begin position="46"/>
        <end position="65"/>
    </location>
</feature>
<keyword evidence="2" id="KW-0479">Metal-binding</keyword>
<dbReference type="NCBIfam" id="TIGR00365">
    <property type="entry name" value="Grx4 family monothiol glutaredoxin"/>
    <property type="match status" value="1"/>
</dbReference>
<dbReference type="OrthoDB" id="415696at2759"/>
<dbReference type="GO" id="GO:0046872">
    <property type="term" value="F:metal ion binding"/>
    <property type="evidence" value="ECO:0007669"/>
    <property type="project" value="UniProtKB-KW"/>
</dbReference>
<organism evidence="8 9">
    <name type="scientific">Perkinsus olseni</name>
    <name type="common">Perkinsus atlanticus</name>
    <dbReference type="NCBI Taxonomy" id="32597"/>
    <lineage>
        <taxon>Eukaryota</taxon>
        <taxon>Sar</taxon>
        <taxon>Alveolata</taxon>
        <taxon>Perkinsozoa</taxon>
        <taxon>Perkinsea</taxon>
        <taxon>Perkinsida</taxon>
        <taxon>Perkinsidae</taxon>
        <taxon>Perkinsus</taxon>
    </lineage>
</organism>
<keyword evidence="4" id="KW-0411">Iron-sulfur</keyword>
<evidence type="ECO:0000259" key="7">
    <source>
        <dbReference type="Pfam" id="PF00462"/>
    </source>
</evidence>
<evidence type="ECO:0000256" key="1">
    <source>
        <dbReference type="ARBA" id="ARBA00022714"/>
    </source>
</evidence>
<evidence type="ECO:0000256" key="3">
    <source>
        <dbReference type="ARBA" id="ARBA00023004"/>
    </source>
</evidence>
<dbReference type="Gene3D" id="3.40.30.10">
    <property type="entry name" value="Glutaredoxin"/>
    <property type="match status" value="1"/>
</dbReference>
<dbReference type="PROSITE" id="PS51354">
    <property type="entry name" value="GLUTAREDOXIN_2"/>
    <property type="match status" value="1"/>
</dbReference>
<evidence type="ECO:0000313" key="9">
    <source>
        <dbReference type="Proteomes" id="UP000541610"/>
    </source>
</evidence>
<dbReference type="SUPFAM" id="SSF52833">
    <property type="entry name" value="Thioredoxin-like"/>
    <property type="match status" value="1"/>
</dbReference>
<accession>A0A7J6P6H0</accession>
<dbReference type="AlphaFoldDB" id="A0A7J6P6H0"/>
<protein>
    <recommendedName>
        <fullName evidence="7">Glutaredoxin domain-containing protein</fullName>
    </recommendedName>
</protein>
<evidence type="ECO:0000313" key="8">
    <source>
        <dbReference type="EMBL" id="KAF4691340.1"/>
    </source>
</evidence>